<organism evidence="3 4">
    <name type="scientific">Entomospira nematocerorum</name>
    <dbReference type="NCBI Taxonomy" id="2719987"/>
    <lineage>
        <taxon>Bacteria</taxon>
        <taxon>Pseudomonadati</taxon>
        <taxon>Spirochaetota</taxon>
        <taxon>Spirochaetia</taxon>
        <taxon>Spirochaetales</taxon>
        <taxon>Spirochaetaceae</taxon>
        <taxon>Entomospira</taxon>
    </lineage>
</organism>
<dbReference type="InterPro" id="IPR001387">
    <property type="entry name" value="Cro/C1-type_HTH"/>
</dbReference>
<gene>
    <name evidence="3" type="ORF">HCT46_00475</name>
</gene>
<evidence type="ECO:0000256" key="1">
    <source>
        <dbReference type="SAM" id="Phobius"/>
    </source>
</evidence>
<dbReference type="PANTHER" id="PTHR34475">
    <property type="match status" value="1"/>
</dbReference>
<dbReference type="Pfam" id="PF13413">
    <property type="entry name" value="HTH_25"/>
    <property type="match status" value="1"/>
</dbReference>
<evidence type="ECO:0000259" key="2">
    <source>
        <dbReference type="PROSITE" id="PS50943"/>
    </source>
</evidence>
<dbReference type="EMBL" id="JAATLK010000001">
    <property type="protein sequence ID" value="NIZ46403.1"/>
    <property type="molecule type" value="Genomic_DNA"/>
</dbReference>
<dbReference type="InterPro" id="IPR010982">
    <property type="entry name" value="Lambda_DNA-bd_dom_sf"/>
</dbReference>
<dbReference type="Proteomes" id="UP000752013">
    <property type="component" value="Unassembled WGS sequence"/>
</dbReference>
<evidence type="ECO:0000313" key="4">
    <source>
        <dbReference type="Proteomes" id="UP000752013"/>
    </source>
</evidence>
<keyword evidence="4" id="KW-1185">Reference proteome</keyword>
<dbReference type="SUPFAM" id="SSF47413">
    <property type="entry name" value="lambda repressor-like DNA-binding domains"/>
    <property type="match status" value="1"/>
</dbReference>
<keyword evidence="1" id="KW-1133">Transmembrane helix</keyword>
<dbReference type="PANTHER" id="PTHR34475:SF1">
    <property type="entry name" value="CYTOSKELETON PROTEIN RODZ"/>
    <property type="match status" value="1"/>
</dbReference>
<sequence>MKSIGELLEKQRISRNLTIEQVSEELQIPKQYLQAIESDMFSEIPGTETNLLGFLRMYALFLEMEVKQILDIYESNKVVDEEIPYHQLLRKEPDVKKIILLVIMIGSLLAAGVFVRQLALQRENSVTFSLAKPKSLKKKFSLEQDIKIRVSEEVFTLQFSRNSNNELAGHIQGKDNTQDFLLSMQEPVLIILYTLNSRIESSFTLRIMLDRIHRDDEVVVFLEVEKISAPNVDTPIEQEVLEEKDIEEIFLSEGQLSSVKDLTRQVLMSVRSGIAVNPIITFKGYVYYRHRLDNGEVMERYYQAGDQIQRTMHSNMKIWVSNAGKTHLKIGLNEVVLGRDGDVSVKLLHWQRNPRTNMLDLILEDV</sequence>
<keyword evidence="1" id="KW-0472">Membrane</keyword>
<keyword evidence="1" id="KW-0812">Transmembrane</keyword>
<proteinExistence type="predicted"/>
<comment type="caution">
    <text evidence="3">The sequence shown here is derived from an EMBL/GenBank/DDBJ whole genome shotgun (WGS) entry which is preliminary data.</text>
</comment>
<dbReference type="InterPro" id="IPR050400">
    <property type="entry name" value="Bact_Cytoskel_RodZ"/>
</dbReference>
<name>A0A968GBK3_9SPIO</name>
<feature type="domain" description="HTH cro/C1-type" evidence="2">
    <location>
        <begin position="8"/>
        <end position="39"/>
    </location>
</feature>
<dbReference type="CDD" id="cd00093">
    <property type="entry name" value="HTH_XRE"/>
    <property type="match status" value="1"/>
</dbReference>
<dbReference type="PROSITE" id="PS50943">
    <property type="entry name" value="HTH_CROC1"/>
    <property type="match status" value="1"/>
</dbReference>
<dbReference type="GO" id="GO:0003677">
    <property type="term" value="F:DNA binding"/>
    <property type="evidence" value="ECO:0007669"/>
    <property type="project" value="InterPro"/>
</dbReference>
<evidence type="ECO:0000313" key="3">
    <source>
        <dbReference type="EMBL" id="NIZ46403.1"/>
    </source>
</evidence>
<accession>A0A968GBK3</accession>
<reference evidence="3" key="1">
    <citation type="submission" date="2020-03" db="EMBL/GenBank/DDBJ databases">
        <title>Spirochaetal bacteria isolated from arthropods constitute a novel genus Entomospira genus novum within the order Spirochaetales.</title>
        <authorList>
            <person name="Grana-Miraglia L."/>
            <person name="Sikutova S."/>
            <person name="Fingerle V."/>
            <person name="Sing A."/>
            <person name="Castillo-Ramirez S."/>
            <person name="Margos G."/>
            <person name="Rudolf I."/>
        </authorList>
    </citation>
    <scope>NUCLEOTIDE SEQUENCE</scope>
    <source>
        <strain evidence="3">BR208</strain>
    </source>
</reference>
<protein>
    <recommendedName>
        <fullName evidence="2">HTH cro/C1-type domain-containing protein</fullName>
    </recommendedName>
</protein>
<dbReference type="Gene3D" id="1.10.260.40">
    <property type="entry name" value="lambda repressor-like DNA-binding domains"/>
    <property type="match status" value="1"/>
</dbReference>
<dbReference type="AlphaFoldDB" id="A0A968GBK3"/>
<feature type="transmembrane region" description="Helical" evidence="1">
    <location>
        <begin position="98"/>
        <end position="119"/>
    </location>
</feature>
<dbReference type="RefSeq" id="WP_167702872.1">
    <property type="nucleotide sequence ID" value="NZ_CP118168.1"/>
</dbReference>